<dbReference type="OrthoDB" id="2536494at2759"/>
<protein>
    <submittedName>
        <fullName evidence="2">RHTO0S24e00298g1_1</fullName>
    </submittedName>
</protein>
<evidence type="ECO:0000313" key="2">
    <source>
        <dbReference type="EMBL" id="CDR49188.1"/>
    </source>
</evidence>
<feature type="compositionally biased region" description="Polar residues" evidence="1">
    <location>
        <begin position="244"/>
        <end position="261"/>
    </location>
</feature>
<feature type="region of interest" description="Disordered" evidence="1">
    <location>
        <begin position="141"/>
        <end position="179"/>
    </location>
</feature>
<accession>A0A061BGU4</accession>
<dbReference type="EMBL" id="LK052959">
    <property type="protein sequence ID" value="CDR49188.1"/>
    <property type="molecule type" value="Genomic_DNA"/>
</dbReference>
<sequence length="776" mass="84514">MDHSDPLFGAQHAAFAFQLDPSTSPHLANLDANNSGLSSAGSSGWGQHGHQQDHFASGLSQDDLAWVEQQLSLAATSSPPLFGSSTAPSLPAVHEQAPAQPHAFPPVSAARFHPYQLPPERAQRLRPPGPSAQINLASTVAQHPTPPQPQRQHSFPYQPQQQQLSPAHGGFSGGDGLNWPSFSSFAPSFAPVPAPPAPSLPKPRQLVQYPPHDSPSPLLLPDEPTPPYPAAPHASPATPSTLPNAYSSPQPFSSAPTSTNVAPTPRRRRARSAPPPPRPSSALRPATLPPAETDSTKDTSRASQLDELFTWLDAQRWSFSTLFTALSDLSSASASATSGSDRTLAMEHKRRMEDFLSLDEPLSLSFTASSAPSSADSLALLREAKRRWALKRDSSLAEVEKGPDEIVRMWEDLGGLGRKREGNMQSAVRELRANVHDGAVAGSVIRRIINRYGEAYNEAASDIKRLDAALSQPPTPHLTSAPREASVWTGTLVIPSTQADILQQWLMSPARREGQRERGQIDPEHMRIYSSLSPLDLHARGAELCRVLLLRDADCMRNFGHLYDRLQSFTIGPVIAPLDTCGFAIYDDGSLYHHAVQTYLQLCVRYPSFREGKDATITILPDLPPPVHPTPLETLLIDRALHAHWDFLRLFLLSSHGGLLRSAVRSFAGVKLSKVDLLSVCDDTKAVIEALEKSKKSKNDRILPYDPSISQIRNAWRQQALWDPTAELVLWSAATTHFLELSALFPQFGGGVRELPGLESLLQRTTGQNGVIAMQS</sequence>
<feature type="compositionally biased region" description="Low complexity" evidence="1">
    <location>
        <begin position="231"/>
        <end position="243"/>
    </location>
</feature>
<feature type="compositionally biased region" description="Low complexity" evidence="1">
    <location>
        <begin position="209"/>
        <end position="222"/>
    </location>
</feature>
<feature type="region of interest" description="Disordered" evidence="1">
    <location>
        <begin position="193"/>
        <end position="301"/>
    </location>
</feature>
<proteinExistence type="predicted"/>
<evidence type="ECO:0000256" key="1">
    <source>
        <dbReference type="SAM" id="MobiDB-lite"/>
    </source>
</evidence>
<feature type="region of interest" description="Disordered" evidence="1">
    <location>
        <begin position="27"/>
        <end position="55"/>
    </location>
</feature>
<name>A0A061BGU4_RHOTO</name>
<gene>
    <name evidence="2" type="ORF">RHTO0S_24e00298g</name>
</gene>
<reference evidence="2" key="1">
    <citation type="journal article" date="2014" name="Genome Announc.">
        <title>Draft genome sequence of Rhodosporidium toruloides CECT1137, an oleaginous yeast of biotechnological interest.</title>
        <authorList>
            <person name="Morin N."/>
            <person name="Calcas X."/>
            <person name="Devillers H."/>
            <person name="Durrens P."/>
            <person name="Sherman D.J."/>
            <person name="Nicaud J.-M."/>
            <person name="Neuveglise C."/>
        </authorList>
    </citation>
    <scope>NUCLEOTIDE SEQUENCE</scope>
    <source>
        <strain evidence="2">CECT1137</strain>
    </source>
</reference>
<feature type="compositionally biased region" description="Low complexity" evidence="1">
    <location>
        <begin position="150"/>
        <end position="163"/>
    </location>
</feature>
<feature type="region of interest" description="Disordered" evidence="1">
    <location>
        <begin position="83"/>
        <end position="106"/>
    </location>
</feature>
<dbReference type="AlphaFoldDB" id="A0A061BGU4"/>
<organism evidence="2">
    <name type="scientific">Rhodotorula toruloides</name>
    <name type="common">Yeast</name>
    <name type="synonym">Rhodosporidium toruloides</name>
    <dbReference type="NCBI Taxonomy" id="5286"/>
    <lineage>
        <taxon>Eukaryota</taxon>
        <taxon>Fungi</taxon>
        <taxon>Dikarya</taxon>
        <taxon>Basidiomycota</taxon>
        <taxon>Pucciniomycotina</taxon>
        <taxon>Microbotryomycetes</taxon>
        <taxon>Sporidiobolales</taxon>
        <taxon>Sporidiobolaceae</taxon>
        <taxon>Rhodotorula</taxon>
    </lineage>
</organism>